<reference evidence="1 2" key="1">
    <citation type="submission" date="2021-11" db="EMBL/GenBank/DDBJ databases">
        <title>Genome sequence.</title>
        <authorList>
            <person name="Sun Q."/>
        </authorList>
    </citation>
    <scope>NUCLEOTIDE SEQUENCE [LARGE SCALE GENOMIC DNA]</scope>
    <source>
        <strain evidence="1 2">KCTC 12005</strain>
    </source>
</reference>
<keyword evidence="2" id="KW-1185">Reference proteome</keyword>
<evidence type="ECO:0000313" key="1">
    <source>
        <dbReference type="EMBL" id="MCD2165589.1"/>
    </source>
</evidence>
<comment type="caution">
    <text evidence="1">The sequence shown here is derived from an EMBL/GenBank/DDBJ whole genome shotgun (WGS) entry which is preliminary data.</text>
</comment>
<dbReference type="AlphaFoldDB" id="A0AAW4XXN6"/>
<protein>
    <recommendedName>
        <fullName evidence="3">DUF1570 domain-containing protein</fullName>
    </recommendedName>
</protein>
<gene>
    <name evidence="1" type="ORF">LPW39_10625</name>
</gene>
<dbReference type="EMBL" id="JAJNCT010000010">
    <property type="protein sequence ID" value="MCD2165589.1"/>
    <property type="molecule type" value="Genomic_DNA"/>
</dbReference>
<accession>A0AAW4XXN6</accession>
<proteinExistence type="predicted"/>
<sequence>MLRWLTSFFVPASSADTAAPPAVAAAQIAVSQSKPLVLASVMQDANGLPVLDWSAVSEWVSQLPDPEEQAKAWGLAERAWFDHLCLALGPDFRVREHGAALLLSNLDAVVAKAMLDYIHKSAQRILQVLEGVAEIPPWGHDLVIVFEDKESYYRYVAHYYPDEGEYAESSGMYIQAGCGHFVTMADSLQSLEPVIVHELTHAYVQHLPLPTWLNEGLAVNTEQRLSPSAGMRPDLPKMHARHQSFWNAERIQSFWNGQSFSQTGPSNELSYDLARLLVAHLAADWTAFRPFALQAHQQDGGAQAAGDCMDIALGALVCALLDREPSPDWEPTPARWTSEA</sequence>
<organism evidence="1 2">
    <name type="scientific">Comamonas koreensis</name>
    <dbReference type="NCBI Taxonomy" id="160825"/>
    <lineage>
        <taxon>Bacteria</taxon>
        <taxon>Pseudomonadati</taxon>
        <taxon>Pseudomonadota</taxon>
        <taxon>Betaproteobacteria</taxon>
        <taxon>Burkholderiales</taxon>
        <taxon>Comamonadaceae</taxon>
        <taxon>Comamonas</taxon>
    </lineage>
</organism>
<dbReference type="RefSeq" id="WP_230774420.1">
    <property type="nucleotide sequence ID" value="NZ_JAJNCT010000010.1"/>
</dbReference>
<evidence type="ECO:0000313" key="2">
    <source>
        <dbReference type="Proteomes" id="UP001199260"/>
    </source>
</evidence>
<dbReference type="Proteomes" id="UP001199260">
    <property type="component" value="Unassembled WGS sequence"/>
</dbReference>
<evidence type="ECO:0008006" key="3">
    <source>
        <dbReference type="Google" id="ProtNLM"/>
    </source>
</evidence>
<name>A0AAW4XXN6_9BURK</name>